<sequence>MNELVNIYLQEGCGRCALGGTHDCKVHLWPEILKELRRIVWGCGLDEEVKWSVPCYTYKGKNIAIVSAFKNYASLSFFKGVLLHDSKGILEKPGENSNEGRLIKFTTLAQVTQLEADIKAYLYEAIEVEKAGIPIPKPKPSDNPLPEELMECFHHDPAFEKAFHALTPGRQRGYILHFSQARQSKTRLARIEKYLPAIMQGKGMQDR</sequence>
<dbReference type="Pfam" id="PF13376">
    <property type="entry name" value="OmdA"/>
    <property type="match status" value="1"/>
</dbReference>
<evidence type="ECO:0000313" key="2">
    <source>
        <dbReference type="EMBL" id="MCV9385492.1"/>
    </source>
</evidence>
<feature type="domain" description="YdhG-like" evidence="1">
    <location>
        <begin position="29"/>
        <end position="126"/>
    </location>
</feature>
<dbReference type="EMBL" id="JAOYOD010000001">
    <property type="protein sequence ID" value="MCV9385492.1"/>
    <property type="molecule type" value="Genomic_DNA"/>
</dbReference>
<dbReference type="Gene3D" id="3.90.1150.200">
    <property type="match status" value="1"/>
</dbReference>
<reference evidence="2 3" key="1">
    <citation type="submission" date="2022-10" db="EMBL/GenBank/DDBJ databases">
        <title>Comparative genomics and taxonomic characterization of three novel marine species of genus Reichenbachiella exhibiting antioxidant and polysaccharide degradation activities.</title>
        <authorList>
            <person name="Muhammad N."/>
            <person name="Lee Y.-J."/>
            <person name="Ko J."/>
            <person name="Kim S.-G."/>
        </authorList>
    </citation>
    <scope>NUCLEOTIDE SEQUENCE [LARGE SCALE GENOMIC DNA]</scope>
    <source>
        <strain evidence="2 3">ABR2-5</strain>
    </source>
</reference>
<proteinExistence type="predicted"/>
<gene>
    <name evidence="2" type="ORF">N7U62_02405</name>
</gene>
<comment type="caution">
    <text evidence="2">The sequence shown here is derived from an EMBL/GenBank/DDBJ whole genome shotgun (WGS) entry which is preliminary data.</text>
</comment>
<dbReference type="Pfam" id="PF08818">
    <property type="entry name" value="DUF1801"/>
    <property type="match status" value="1"/>
</dbReference>
<dbReference type="InterPro" id="IPR016786">
    <property type="entry name" value="YdeI_bac"/>
</dbReference>
<accession>A0ABT3CPF3</accession>
<dbReference type="SUPFAM" id="SSF159888">
    <property type="entry name" value="YdhG-like"/>
    <property type="match status" value="1"/>
</dbReference>
<keyword evidence="3" id="KW-1185">Reference proteome</keyword>
<evidence type="ECO:0000313" key="3">
    <source>
        <dbReference type="Proteomes" id="UP001300692"/>
    </source>
</evidence>
<dbReference type="Proteomes" id="UP001300692">
    <property type="component" value="Unassembled WGS sequence"/>
</dbReference>
<name>A0ABT3CPF3_9BACT</name>
<organism evidence="2 3">
    <name type="scientific">Reichenbachiella ulvae</name>
    <dbReference type="NCBI Taxonomy" id="2980104"/>
    <lineage>
        <taxon>Bacteria</taxon>
        <taxon>Pseudomonadati</taxon>
        <taxon>Bacteroidota</taxon>
        <taxon>Cytophagia</taxon>
        <taxon>Cytophagales</taxon>
        <taxon>Reichenbachiellaceae</taxon>
        <taxon>Reichenbachiella</taxon>
    </lineage>
</organism>
<dbReference type="InterPro" id="IPR014922">
    <property type="entry name" value="YdhG-like"/>
</dbReference>
<protein>
    <submittedName>
        <fullName evidence="2">YdeI/OmpD-associated family protein</fullName>
    </submittedName>
</protein>
<evidence type="ECO:0000259" key="1">
    <source>
        <dbReference type="Pfam" id="PF08818"/>
    </source>
</evidence>
<dbReference type="PIRSF" id="PIRSF021308">
    <property type="entry name" value="UCP021308"/>
    <property type="match status" value="1"/>
</dbReference>